<evidence type="ECO:0000313" key="1">
    <source>
        <dbReference type="EMBL" id="QDT05256.1"/>
    </source>
</evidence>
<protein>
    <submittedName>
        <fullName evidence="1">Uncharacterized protein</fullName>
    </submittedName>
</protein>
<dbReference type="KEGG" id="rlc:K227x_36560"/>
<name>A0A517NDQ6_9BACT</name>
<gene>
    <name evidence="1" type="ORF">K227x_36560</name>
</gene>
<organism evidence="1 2">
    <name type="scientific">Rubripirellula lacrimiformis</name>
    <dbReference type="NCBI Taxonomy" id="1930273"/>
    <lineage>
        <taxon>Bacteria</taxon>
        <taxon>Pseudomonadati</taxon>
        <taxon>Planctomycetota</taxon>
        <taxon>Planctomycetia</taxon>
        <taxon>Pirellulales</taxon>
        <taxon>Pirellulaceae</taxon>
        <taxon>Rubripirellula</taxon>
    </lineage>
</organism>
<evidence type="ECO:0000313" key="2">
    <source>
        <dbReference type="Proteomes" id="UP000318538"/>
    </source>
</evidence>
<sequence length="63" mass="7512">MSWATRDHPIDDLSPQAWIMRSQKFNSGSMGLVHWQRLAFVVRNAKFWEAPIHRMFNDRNQTP</sequence>
<proteinExistence type="predicted"/>
<dbReference type="EMBL" id="CP036525">
    <property type="protein sequence ID" value="QDT05256.1"/>
    <property type="molecule type" value="Genomic_DNA"/>
</dbReference>
<dbReference type="AlphaFoldDB" id="A0A517NDQ6"/>
<dbReference type="Proteomes" id="UP000318538">
    <property type="component" value="Chromosome"/>
</dbReference>
<accession>A0A517NDQ6</accession>
<keyword evidence="2" id="KW-1185">Reference proteome</keyword>
<reference evidence="1 2" key="1">
    <citation type="submission" date="2019-02" db="EMBL/GenBank/DDBJ databases">
        <title>Deep-cultivation of Planctomycetes and their phenomic and genomic characterization uncovers novel biology.</title>
        <authorList>
            <person name="Wiegand S."/>
            <person name="Jogler M."/>
            <person name="Boedeker C."/>
            <person name="Pinto D."/>
            <person name="Vollmers J."/>
            <person name="Rivas-Marin E."/>
            <person name="Kohn T."/>
            <person name="Peeters S.H."/>
            <person name="Heuer A."/>
            <person name="Rast P."/>
            <person name="Oberbeckmann S."/>
            <person name="Bunk B."/>
            <person name="Jeske O."/>
            <person name="Meyerdierks A."/>
            <person name="Storesund J.E."/>
            <person name="Kallscheuer N."/>
            <person name="Luecker S."/>
            <person name="Lage O.M."/>
            <person name="Pohl T."/>
            <person name="Merkel B.J."/>
            <person name="Hornburger P."/>
            <person name="Mueller R.-W."/>
            <person name="Bruemmer F."/>
            <person name="Labrenz M."/>
            <person name="Spormann A.M."/>
            <person name="Op den Camp H."/>
            <person name="Overmann J."/>
            <person name="Amann R."/>
            <person name="Jetten M.S.M."/>
            <person name="Mascher T."/>
            <person name="Medema M.H."/>
            <person name="Devos D.P."/>
            <person name="Kaster A.-K."/>
            <person name="Ovreas L."/>
            <person name="Rohde M."/>
            <person name="Galperin M.Y."/>
            <person name="Jogler C."/>
        </authorList>
    </citation>
    <scope>NUCLEOTIDE SEQUENCE [LARGE SCALE GENOMIC DNA]</scope>
    <source>
        <strain evidence="1 2">K22_7</strain>
    </source>
</reference>